<feature type="region of interest" description="C-terminal hotdog fold" evidence="8">
    <location>
        <begin position="1096"/>
        <end position="1252"/>
    </location>
</feature>
<dbReference type="Gene3D" id="3.10.129.110">
    <property type="entry name" value="Polyketide synthase dehydratase"/>
    <property type="match status" value="1"/>
</dbReference>
<dbReference type="Pfam" id="PF14765">
    <property type="entry name" value="PS-DH"/>
    <property type="match status" value="1"/>
</dbReference>
<dbReference type="OrthoDB" id="329835at2759"/>
<evidence type="ECO:0000259" key="12">
    <source>
        <dbReference type="PROSITE" id="PS52019"/>
    </source>
</evidence>
<dbReference type="GO" id="GO:0032259">
    <property type="term" value="P:methylation"/>
    <property type="evidence" value="ECO:0007669"/>
    <property type="project" value="UniProtKB-KW"/>
</dbReference>
<protein>
    <submittedName>
        <fullName evidence="13">BcPKS5, polyketide synthase</fullName>
    </submittedName>
</protein>
<evidence type="ECO:0000313" key="14">
    <source>
        <dbReference type="Proteomes" id="UP000070700"/>
    </source>
</evidence>
<evidence type="ECO:0000256" key="6">
    <source>
        <dbReference type="ARBA" id="ARBA00022737"/>
    </source>
</evidence>
<dbReference type="Gene3D" id="1.10.1200.10">
    <property type="entry name" value="ACP-like"/>
    <property type="match status" value="2"/>
</dbReference>
<dbReference type="GO" id="GO:0008168">
    <property type="term" value="F:methyltransferase activity"/>
    <property type="evidence" value="ECO:0007669"/>
    <property type="project" value="UniProtKB-KW"/>
</dbReference>
<dbReference type="PANTHER" id="PTHR43775">
    <property type="entry name" value="FATTY ACID SYNTHASE"/>
    <property type="match status" value="1"/>
</dbReference>
<name>A0A194XPW8_MOLSC</name>
<sequence length="4053" mass="443214">MAAVEQEPIAVIGMACRFPGSSNSPSKLWDLLRSPRDLSKRVPTDRFDVTGFHHSNGSHHGATDATNAYFIEEDVNQFDSTFFNIQPAEAEAIDPQQRLLMETVYDSISAGGQPIETLRGTNTAVYVGLMCDDWSQIVCRDWDLMPTYAATGTSRAIISNRISYFFNWHGASMTIDTACSSSLVAVHQGVTALRNGECPVAIAAGANLILAPGMFIGESNLHMLSPTGSSKMWDSAADGYARGEGIASIVMKPLSAALRDGDHIDCIIRGTAVLSIITVNQDGKTAGLTMPSNLAQADLIRDTYARAGLDINDPKDRPQYFHAHGTGTPAGDPQEAEAISRSFFGDKKVDDRLYVGSIKTVIGHTEGAAGLASLIGSALAMQHGIIPPNLHFNSLSARVAPYYNHLEIPITAKPWPKTLPGQPRRASVNSFGFGGTNAHAIIEYFEPESSPIQPAFASIPAFTPLTISAASPTTLRSTLSDLSSYLKNSNLDANIRDLAYTLQTRRSILAYRKPIIATSIEEAITRIDGLLADDNSSENGLTTRYYDVSTPSVLGVFTGQGAQWATMGARLIEESPFVAQRLAQLQRALATLPEGDRPDWTLTSQLLAGTKSSRIAEAAIAQPLCTAIQIVLVDLLKAANIRLGAVVGHSSGEIGAAYAAGFLSATDAIRVAYYRGLYAKLSRSPSGGQGAMMAVGTSIEDAQEFCELEDFDGRIQVAARNSQSSITLSGDEDAIQEALAIFSSEGKFARMLKVDTAYHSTHMLPCAKPYLAGLARAGYSVGEGNDTTWCSSVIKGHIMTKKDVENPRYWVDNMTNAVLFEPAISQALDDAGPFDIAIEYGPHPALKGPALDTVEAIAGRRIPYTGLLSRGKNDVDELSSALGYIWTQLGASSIDFDGFEKFISGTSSKQKRFVFDLPTYRFDHSRSFNTLTRFSGGHTNLHAAPHPLLGRRLVETETSDEISYRNVLRPAEITWIQGHGLQGQSVFPAMGYVSAAVEVIAAVTADRNLGLITLNDIVIGRALAFTDENAGMETKVSLSEITSTEDEMSARMTFHSGLPFDSSTPLALNFSATIHAVFCETEPDTLPAARIDEINLVEAEPERLYTQFSKLGYNYSLPFTGVRSIQRKKGWAAGDIEDESGDGWEDKLLVHPGWLDSAVQTGFAAYSHPHDNRLFALLVPTAIHSIVINPYFFNTTTARHRNMQYQTTAREDPEAPMVVDIDIFPGGDDVQSYPFVQFESLRVMPFAPATARDDAVLFSRFNYRLAAPDAVAAVAGEELLSSETTALWKSLDRASFFYLRRLHETITSAERAAALPHFQLLLDYIERLVAATASGECPVLPREALADSPTFIRSLISRYHDRADMQMIEAVGENFLPEIQRNGNMLEHMMKDGLLDRFYADTAGVIAANSWIASIVAQIAHRYPRMHLFEVGAGTGSTTRPVLSALKGAFSSYTFTDIGAGFISRAQDGFTQFEFSDRMSFAKFDLEQSPEEQGFVDGAYDIVIASNVLHATGKLDEAMDNVRRLLRPGGYLIALEIVSEYTVSMNTMMGGIHGWWAGAAVDQSRRDGPCLTLERWDALMRTHGFSGVDSHTPVLDNVQWFSVFVSQAVDDFVGSLRAPLNASKGHRDLSPLVIIGRHTSTFDRLVDEVSALAGPRSSAVTRFESLEDLNKHGLSPGSSVLSLAELDEQFFEVRTESKLNALKTLWRNGGSILWVTRSAMNERPFSSIILGLSRVVRLEYPNINLQILDFDAATEVNPQNVAEALIRLELGAQFKKEEGAKVDLLWTVEPETHYINGQLHIPRLLPDTDANKRYNTYRRTTTDEVDLHKTPVVLDPAPDGKTFDLAIVSPLRVLPELQASGKIVTIQVEQSLLQIIKIRGVGYFNLLIGKDVENGEKLATLVDSAIESRARVPIEWTMRVPKNILKNTIYSSLVSVGAYLLAQSILVDVPRSGTILVHEADELLKEALQKEAMREGLRIVFTSGITKTAYIFIHEKLPMRLVQSVLPRDITFFVNLDPGSATACLLTRSLPPHTATAISTDFIRTQAGLSPNADVDQVGPSLKKAWQAVTNYLLASSSSQKPIPVLRLQDVSGSSAVHAKLSVVDWTISSSPVRALLRPIDHGNIFRDDGTYLLFGLAGDLGQSLCTWMVTHGARYIVLGSRRPKVNPRFIESLSPATIKVVAVDVTRRDSLNAAYDEICVEMPPVVGVANGAMLLEDALFDDLEFTSLERTAPPKIDGSVLLDELFYDALLDFFILFTSTSNVVGNGGQSAYVMANQFMAALAAQRRDVRGVAGSDIAIGFVYGLGYFEHATHLDIDHFLRLSYRGISEQDLHALFAEAMLAGRPSEKSKGISEIATGVSPFRDEPQTHIQLRTNPRFSHFLMHDAGSNGVQHGGSGGGTERPRARLAAATSLTEAQAILREAFVDRLKRILMIPQGESMDEKSTFVEQGVDSIMAVEVRTWFLQELDVDLPVLKIMGVGSTVESLLVEVMEKIPVDILELEKLGSGTGTGPGTGKAASIPPPAPAPVASAPTHTFSAPSPPTKPSTESTDSDADTESWRVISTPNTPPEMSLHSLVTPENDHERGKRVFTALERQQEEIRRKAIIDSSTEHTGPMTYGQKRFWFLANYVDDQTTFNIAYMFKLAGHIRINDLTKAVQTVAQRHEALRTRFFWSEDDSKTPMQGILSKPIVRLETGTIESEAQAAEELEAMRNHKWNLGDWIQLRLRLLSLSDTSHYLVMGTHHISLDGHSMNMLMFDINQAYTRPGKALSPMPDTSQARAFGAQQVLAYKTGKLRPAIDYFRRTLQSVDMNRPIQLFSFARSQVRVPLDRYGNNVSRIRLDPQIAARMKQLVRGHQSTSFHGYLAALQALIFRLLPADTTDKVVIGIADANRIESKFMGSLGNFLNILPLLFNRPDRGQTFGKAIEEARSKVYGAMEFSALPFDLLLDELSVPRSNTYTPVCQVLMDYKLVTREQANMSWAGCKVSEHKWHTARSTYDIALEIVEDHESALVALHVQDGLYNKEATDLILRSYVNVLNQVVQQDGDTISTEKLDKWDSVDVRNALELGQGPSLPLEWPATVAHRIDQIIAKYPNNLAIKDGFGHILTYAALDERVESIAQILRKSLPDQNREQSVVGVFQTPAADWIASLVAILRTGAIYLPLDLKVSAARLKGYVNVAGPAVILADSETVGRTKEIGIESTASVINVSDLPAKVKESKEKIATAAQADRPAYIIFTSGSTGEPKGVVIKHSSFRALAEGFVREWDITSLGRVVLQQIPLTSDGSLKQIISAITTGGCLVVASADARGDPTELTRLMADNNVTFSVATPSEWNMWFRFAPQNLRCCTSLTSAWFGGERAPQSLLDSFRDLRKTLPNLRVFNTYGPTEATISTVKGETDLNNPNLVVPVPSRILPNYTVYIVDEESQTVPVSVPGEIVIGGAGVGNNEYLNRPDLTAKQFPADSFVSNNKEGRVYYTGDYGRLDSHGLLAIEGRIAGDAQVKVRGFRVELGEIEGVIMKEASGAVTAAVVTLDAGESDHDGLLIAHIVVDKNKHRSEAQIAEIVDQLSTRLALSLPQYMVPAEIILFDEVPLTAHGKVDRKAVQGLPRVVTETSVAVREEQQKSFTVPERRLADIWATILPAHLLAAKPLTPRTDFFRAGGNSLMLVQLQAAIKQALGDAPRLNKLMNTPELAEMAALLESSGAAPDWDKEIAVSDLLNEIPFRNPKKSSTTGLRVLVTGATGSLGKHIIPHLATNPRVTQIVVLARPAEGRDLTHLFPSIKDKLLVVHAELPSIPADNIVPEMADIDVILHIAADRNFWDGYSALKPVNVITPKLLAKLALRIGAALHVLSSGAVVNYEADSNGLPRPEASDGYVASKWVAERYLANAARQTGIEVTAHRPTKTATIDQFPADQKLTEAEEALIHSILINSPRLGVRPDFTHIGGTFYIAPVEDVATAIAAAVAAGPQESDEKTLRIINHPGTASVRTEIMASRVEELFKQPENEAVRELPSVPVLHWVGKTKRAGLFEWIFTSQELIVIDEEGRKVVSRR</sequence>
<dbReference type="Pfam" id="PF00501">
    <property type="entry name" value="AMP-binding"/>
    <property type="match status" value="1"/>
</dbReference>
<dbReference type="InterPro" id="IPR020806">
    <property type="entry name" value="PKS_PP-bd"/>
</dbReference>
<dbReference type="InterPro" id="IPR023213">
    <property type="entry name" value="CAT-like_dom_sf"/>
</dbReference>
<dbReference type="SUPFAM" id="SSF55048">
    <property type="entry name" value="Probable ACP-binding domain of malonyl-CoA ACP transacylase"/>
    <property type="match status" value="1"/>
</dbReference>
<dbReference type="SUPFAM" id="SSF56801">
    <property type="entry name" value="Acetyl-CoA synthetase-like"/>
    <property type="match status" value="1"/>
</dbReference>
<dbReference type="Pfam" id="PF00668">
    <property type="entry name" value="Condensation"/>
    <property type="match status" value="1"/>
</dbReference>
<dbReference type="SMART" id="SM00826">
    <property type="entry name" value="PKS_DH"/>
    <property type="match status" value="1"/>
</dbReference>
<dbReference type="SMART" id="SM00822">
    <property type="entry name" value="PKS_KR"/>
    <property type="match status" value="1"/>
</dbReference>
<dbReference type="Gene3D" id="3.40.50.12780">
    <property type="entry name" value="N-terminal domain of ligase-like"/>
    <property type="match status" value="1"/>
</dbReference>
<dbReference type="KEGG" id="psco:LY89DRAFT_714073"/>
<keyword evidence="14" id="KW-1185">Reference proteome</keyword>
<keyword evidence="4" id="KW-0489">Methyltransferase</keyword>
<dbReference type="GO" id="GO:0009403">
    <property type="term" value="P:toxin biosynthetic process"/>
    <property type="evidence" value="ECO:0007669"/>
    <property type="project" value="UniProtKB-ARBA"/>
</dbReference>
<dbReference type="Pfam" id="PF00109">
    <property type="entry name" value="ketoacyl-synt"/>
    <property type="match status" value="1"/>
</dbReference>
<evidence type="ECO:0000256" key="9">
    <source>
        <dbReference type="SAM" id="MobiDB-lite"/>
    </source>
</evidence>
<dbReference type="SMART" id="SM00827">
    <property type="entry name" value="PKS_AT"/>
    <property type="match status" value="1"/>
</dbReference>
<dbReference type="InterPro" id="IPR042099">
    <property type="entry name" value="ANL_N_sf"/>
</dbReference>
<dbReference type="InterPro" id="IPR000873">
    <property type="entry name" value="AMP-dep_synth/lig_dom"/>
</dbReference>
<keyword evidence="7" id="KW-0511">Multifunctional enzyme</keyword>
<dbReference type="Gene3D" id="3.40.50.720">
    <property type="entry name" value="NAD(P)-binding Rossmann-like Domain"/>
    <property type="match status" value="3"/>
</dbReference>
<dbReference type="InterPro" id="IPR016035">
    <property type="entry name" value="Acyl_Trfase/lysoPLipase"/>
</dbReference>
<dbReference type="CDD" id="cd19532">
    <property type="entry name" value="C_PKS-NRPS"/>
    <property type="match status" value="1"/>
</dbReference>
<dbReference type="PROSITE" id="PS50075">
    <property type="entry name" value="CARRIER"/>
    <property type="match status" value="2"/>
</dbReference>
<feature type="active site" description="Proton donor; for dehydratase activity" evidence="8">
    <location>
        <position position="1156"/>
    </location>
</feature>
<dbReference type="InParanoid" id="A0A194XPW8"/>
<dbReference type="PROSITE" id="PS52004">
    <property type="entry name" value="KS3_2"/>
    <property type="match status" value="1"/>
</dbReference>
<dbReference type="Gene3D" id="3.40.366.10">
    <property type="entry name" value="Malonyl-Coenzyme A Acyl Carrier Protein, domain 2"/>
    <property type="match status" value="1"/>
</dbReference>
<dbReference type="Pfam" id="PF02801">
    <property type="entry name" value="Ketoacyl-synt_C"/>
    <property type="match status" value="1"/>
</dbReference>
<evidence type="ECO:0000256" key="3">
    <source>
        <dbReference type="ARBA" id="ARBA00022598"/>
    </source>
</evidence>
<evidence type="ECO:0000256" key="4">
    <source>
        <dbReference type="ARBA" id="ARBA00022603"/>
    </source>
</evidence>
<dbReference type="InterPro" id="IPR013217">
    <property type="entry name" value="Methyltransf_12"/>
</dbReference>
<dbReference type="InterPro" id="IPR001227">
    <property type="entry name" value="Ac_transferase_dom_sf"/>
</dbReference>
<dbReference type="Gene3D" id="3.30.70.3290">
    <property type="match status" value="1"/>
</dbReference>
<evidence type="ECO:0000256" key="2">
    <source>
        <dbReference type="ARBA" id="ARBA00022553"/>
    </source>
</evidence>
<dbReference type="Pfam" id="PF00550">
    <property type="entry name" value="PP-binding"/>
    <property type="match status" value="2"/>
</dbReference>
<keyword evidence="1" id="KW-0596">Phosphopantetheine</keyword>
<dbReference type="InterPro" id="IPR057326">
    <property type="entry name" value="KR_dom"/>
</dbReference>
<reference evidence="13 14" key="1">
    <citation type="submission" date="2015-10" db="EMBL/GenBank/DDBJ databases">
        <title>Full genome of DAOMC 229536 Phialocephala scopiformis, a fungal endophyte of spruce producing the potent anti-insectan compound rugulosin.</title>
        <authorList>
            <consortium name="DOE Joint Genome Institute"/>
            <person name="Walker A.K."/>
            <person name="Frasz S.L."/>
            <person name="Seifert K.A."/>
            <person name="Miller J.D."/>
            <person name="Mondo S.J."/>
            <person name="Labutti K."/>
            <person name="Lipzen A."/>
            <person name="Dockter R."/>
            <person name="Kennedy M."/>
            <person name="Grigoriev I.V."/>
            <person name="Spatafora J.W."/>
        </authorList>
    </citation>
    <scope>NUCLEOTIDE SEQUENCE [LARGE SCALE GENOMIC DNA]</scope>
    <source>
        <strain evidence="13 14">CBS 120377</strain>
    </source>
</reference>
<dbReference type="PANTHER" id="PTHR43775:SF20">
    <property type="entry name" value="HYBRID PKS-NRPS SYNTHETASE APDA"/>
    <property type="match status" value="1"/>
</dbReference>
<evidence type="ECO:0000256" key="7">
    <source>
        <dbReference type="ARBA" id="ARBA00023268"/>
    </source>
</evidence>
<dbReference type="RefSeq" id="XP_018076593.1">
    <property type="nucleotide sequence ID" value="XM_018218101.1"/>
</dbReference>
<dbReference type="SUPFAM" id="SSF53901">
    <property type="entry name" value="Thiolase-like"/>
    <property type="match status" value="1"/>
</dbReference>
<dbReference type="CDD" id="cd05930">
    <property type="entry name" value="A_NRPS"/>
    <property type="match status" value="1"/>
</dbReference>
<dbReference type="GO" id="GO:0031177">
    <property type="term" value="F:phosphopantetheine binding"/>
    <property type="evidence" value="ECO:0007669"/>
    <property type="project" value="InterPro"/>
</dbReference>
<keyword evidence="2" id="KW-0597">Phosphoprotein</keyword>
<dbReference type="Gene3D" id="3.40.50.150">
    <property type="entry name" value="Vaccinia Virus protein VP39"/>
    <property type="match status" value="1"/>
</dbReference>
<dbReference type="InterPro" id="IPR049900">
    <property type="entry name" value="PKS_mFAS_DH"/>
</dbReference>
<dbReference type="SUPFAM" id="SSF53335">
    <property type="entry name" value="S-adenosyl-L-methionine-dependent methyltransferases"/>
    <property type="match status" value="1"/>
</dbReference>
<dbReference type="CDD" id="cd00833">
    <property type="entry name" value="PKS"/>
    <property type="match status" value="1"/>
</dbReference>
<dbReference type="InterPro" id="IPR045851">
    <property type="entry name" value="AMP-bd_C_sf"/>
</dbReference>
<dbReference type="InterPro" id="IPR020807">
    <property type="entry name" value="PKS_DH"/>
</dbReference>
<dbReference type="GO" id="GO:0006633">
    <property type="term" value="P:fatty acid biosynthetic process"/>
    <property type="evidence" value="ECO:0007669"/>
    <property type="project" value="TreeGrafter"/>
</dbReference>
<dbReference type="Pfam" id="PF22621">
    <property type="entry name" value="CurL-like_PKS_C"/>
    <property type="match status" value="1"/>
</dbReference>
<feature type="domain" description="Carrier" evidence="10">
    <location>
        <begin position="3624"/>
        <end position="3704"/>
    </location>
</feature>
<dbReference type="SUPFAM" id="SSF47336">
    <property type="entry name" value="ACP-like"/>
    <property type="match status" value="2"/>
</dbReference>
<dbReference type="SUPFAM" id="SSF52777">
    <property type="entry name" value="CoA-dependent acyltransferases"/>
    <property type="match status" value="2"/>
</dbReference>
<feature type="active site" description="Proton acceptor; for dehydratase activity" evidence="8">
    <location>
        <position position="979"/>
    </location>
</feature>
<dbReference type="PROSITE" id="PS52019">
    <property type="entry name" value="PKS_MFAS_DH"/>
    <property type="match status" value="1"/>
</dbReference>
<dbReference type="SMART" id="SM00825">
    <property type="entry name" value="PKS_KS"/>
    <property type="match status" value="1"/>
</dbReference>
<keyword evidence="5" id="KW-0808">Transferase</keyword>
<dbReference type="SMART" id="SM00823">
    <property type="entry name" value="PKS_PP"/>
    <property type="match status" value="2"/>
</dbReference>
<dbReference type="Pfam" id="PF21089">
    <property type="entry name" value="PKS_DH_N"/>
    <property type="match status" value="1"/>
</dbReference>
<feature type="domain" description="Ketosynthase family 3 (KS3)" evidence="11">
    <location>
        <begin position="6"/>
        <end position="444"/>
    </location>
</feature>
<dbReference type="Gene3D" id="3.30.559.30">
    <property type="entry name" value="Nonribosomal peptide synthetase, condensation domain"/>
    <property type="match status" value="1"/>
</dbReference>
<dbReference type="InterPro" id="IPR014030">
    <property type="entry name" value="Ketoacyl_synth_N"/>
</dbReference>
<dbReference type="InterPro" id="IPR014043">
    <property type="entry name" value="Acyl_transferase_dom"/>
</dbReference>
<dbReference type="InterPro" id="IPR029063">
    <property type="entry name" value="SAM-dependent_MTases_sf"/>
</dbReference>
<dbReference type="InterPro" id="IPR014031">
    <property type="entry name" value="Ketoacyl_synth_C"/>
</dbReference>
<dbReference type="PROSITE" id="PS00455">
    <property type="entry name" value="AMP_BINDING"/>
    <property type="match status" value="1"/>
</dbReference>
<evidence type="ECO:0000256" key="1">
    <source>
        <dbReference type="ARBA" id="ARBA00022450"/>
    </source>
</evidence>
<dbReference type="Pfam" id="PF08659">
    <property type="entry name" value="KR"/>
    <property type="match status" value="1"/>
</dbReference>
<dbReference type="InterPro" id="IPR042104">
    <property type="entry name" value="PKS_dehydratase_sf"/>
</dbReference>
<feature type="region of interest" description="Disordered" evidence="9">
    <location>
        <begin position="2506"/>
        <end position="2584"/>
    </location>
</feature>
<dbReference type="EMBL" id="KQ947406">
    <property type="protein sequence ID" value="KUJ22238.1"/>
    <property type="molecule type" value="Genomic_DNA"/>
</dbReference>
<feature type="compositionally biased region" description="Low complexity" evidence="9">
    <location>
        <begin position="2528"/>
        <end position="2539"/>
    </location>
</feature>
<organism evidence="13 14">
    <name type="scientific">Mollisia scopiformis</name>
    <name type="common">Conifer needle endophyte fungus</name>
    <name type="synonym">Phialocephala scopiformis</name>
    <dbReference type="NCBI Taxonomy" id="149040"/>
    <lineage>
        <taxon>Eukaryota</taxon>
        <taxon>Fungi</taxon>
        <taxon>Dikarya</taxon>
        <taxon>Ascomycota</taxon>
        <taxon>Pezizomycotina</taxon>
        <taxon>Leotiomycetes</taxon>
        <taxon>Helotiales</taxon>
        <taxon>Mollisiaceae</taxon>
        <taxon>Mollisia</taxon>
    </lineage>
</organism>
<dbReference type="SUPFAM" id="SSF51735">
    <property type="entry name" value="NAD(P)-binding Rossmann-fold domains"/>
    <property type="match status" value="3"/>
</dbReference>
<dbReference type="InterPro" id="IPR016036">
    <property type="entry name" value="Malonyl_transacylase_ACP-bd"/>
</dbReference>
<dbReference type="InterPro" id="IPR020845">
    <property type="entry name" value="AMP-binding_CS"/>
</dbReference>
<dbReference type="Gene3D" id="3.30.559.10">
    <property type="entry name" value="Chloramphenicol acetyltransferase-like domain"/>
    <property type="match status" value="1"/>
</dbReference>
<dbReference type="Pfam" id="PF08242">
    <property type="entry name" value="Methyltransf_12"/>
    <property type="match status" value="1"/>
</dbReference>
<feature type="region of interest" description="N-terminal hotdog fold" evidence="8">
    <location>
        <begin position="946"/>
        <end position="1081"/>
    </location>
</feature>
<feature type="domain" description="Carrier" evidence="10">
    <location>
        <begin position="2416"/>
        <end position="2495"/>
    </location>
</feature>
<proteinExistence type="predicted"/>
<dbReference type="GeneID" id="28827827"/>
<dbReference type="Proteomes" id="UP000070700">
    <property type="component" value="Unassembled WGS sequence"/>
</dbReference>
<dbReference type="InterPro" id="IPR049552">
    <property type="entry name" value="PKS_DH_N"/>
</dbReference>
<dbReference type="GO" id="GO:0004312">
    <property type="term" value="F:fatty acid synthase activity"/>
    <property type="evidence" value="ECO:0007669"/>
    <property type="project" value="TreeGrafter"/>
</dbReference>
<evidence type="ECO:0000259" key="10">
    <source>
        <dbReference type="PROSITE" id="PS50075"/>
    </source>
</evidence>
<keyword evidence="6" id="KW-0677">Repeat</keyword>
<dbReference type="CDD" id="cd02440">
    <property type="entry name" value="AdoMet_MTases"/>
    <property type="match status" value="1"/>
</dbReference>
<dbReference type="InterPro" id="IPR016039">
    <property type="entry name" value="Thiolase-like"/>
</dbReference>
<feature type="domain" description="PKS/mFAS DH" evidence="12">
    <location>
        <begin position="946"/>
        <end position="1252"/>
    </location>
</feature>
<evidence type="ECO:0000256" key="5">
    <source>
        <dbReference type="ARBA" id="ARBA00022679"/>
    </source>
</evidence>
<evidence type="ECO:0000256" key="8">
    <source>
        <dbReference type="PROSITE-ProRule" id="PRU01363"/>
    </source>
</evidence>
<dbReference type="InterPro" id="IPR013120">
    <property type="entry name" value="FAR_NAD-bd"/>
</dbReference>
<keyword evidence="3" id="KW-0436">Ligase</keyword>
<gene>
    <name evidence="13" type="ORF">LY89DRAFT_714073</name>
</gene>
<dbReference type="InterPro" id="IPR001242">
    <property type="entry name" value="Condensation_dom"/>
</dbReference>
<dbReference type="Pfam" id="PF00698">
    <property type="entry name" value="Acyl_transf_1"/>
    <property type="match status" value="1"/>
</dbReference>
<dbReference type="InterPro" id="IPR049551">
    <property type="entry name" value="PKS_DH_C"/>
</dbReference>
<dbReference type="InterPro" id="IPR036291">
    <property type="entry name" value="NAD(P)-bd_dom_sf"/>
</dbReference>
<dbReference type="InterPro" id="IPR036736">
    <property type="entry name" value="ACP-like_sf"/>
</dbReference>
<dbReference type="InterPro" id="IPR013968">
    <property type="entry name" value="PKS_KR"/>
</dbReference>
<accession>A0A194XPW8</accession>
<dbReference type="InterPro" id="IPR009081">
    <property type="entry name" value="PP-bd_ACP"/>
</dbReference>
<dbReference type="Gene3D" id="3.40.47.10">
    <property type="match status" value="1"/>
</dbReference>
<dbReference type="InterPro" id="IPR050091">
    <property type="entry name" value="PKS_NRPS_Biosynth_Enz"/>
</dbReference>
<dbReference type="Pfam" id="PF07993">
    <property type="entry name" value="NAD_binding_4"/>
    <property type="match status" value="1"/>
</dbReference>
<dbReference type="STRING" id="149040.A0A194XPW8"/>
<dbReference type="Gene3D" id="3.30.300.30">
    <property type="match status" value="1"/>
</dbReference>
<evidence type="ECO:0000259" key="11">
    <source>
        <dbReference type="PROSITE" id="PS52004"/>
    </source>
</evidence>
<dbReference type="InterPro" id="IPR020841">
    <property type="entry name" value="PKS_Beta-ketoAc_synthase_dom"/>
</dbReference>
<evidence type="ECO:0000313" key="13">
    <source>
        <dbReference type="EMBL" id="KUJ22238.1"/>
    </source>
</evidence>
<dbReference type="SUPFAM" id="SSF52151">
    <property type="entry name" value="FabD/lysophospholipase-like"/>
    <property type="match status" value="1"/>
</dbReference>
<dbReference type="GO" id="GO:0016874">
    <property type="term" value="F:ligase activity"/>
    <property type="evidence" value="ECO:0007669"/>
    <property type="project" value="UniProtKB-KW"/>
</dbReference>